<organism evidence="8 9">
    <name type="scientific">Pseudodesulfovibrio senegalensis</name>
    <dbReference type="NCBI Taxonomy" id="1721087"/>
    <lineage>
        <taxon>Bacteria</taxon>
        <taxon>Pseudomonadati</taxon>
        <taxon>Thermodesulfobacteriota</taxon>
        <taxon>Desulfovibrionia</taxon>
        <taxon>Desulfovibrionales</taxon>
        <taxon>Desulfovibrionaceae</taxon>
    </lineage>
</organism>
<evidence type="ECO:0000313" key="9">
    <source>
        <dbReference type="Proteomes" id="UP000438699"/>
    </source>
</evidence>
<keyword evidence="9" id="KW-1185">Reference proteome</keyword>
<keyword evidence="3" id="KW-0547">Nucleotide-binding</keyword>
<dbReference type="PROSITE" id="PS51007">
    <property type="entry name" value="CYTC"/>
    <property type="match status" value="1"/>
</dbReference>
<dbReference type="InterPro" id="IPR009056">
    <property type="entry name" value="Cyt_c-like_dom"/>
</dbReference>
<keyword evidence="4" id="KW-0067">ATP-binding</keyword>
<dbReference type="SUPFAM" id="SSF160246">
    <property type="entry name" value="EspE N-terminal domain-like"/>
    <property type="match status" value="1"/>
</dbReference>
<dbReference type="Pfam" id="PF05157">
    <property type="entry name" value="MshEN"/>
    <property type="match status" value="1"/>
</dbReference>
<dbReference type="SUPFAM" id="SSF52540">
    <property type="entry name" value="P-loop containing nucleoside triphosphate hydrolases"/>
    <property type="match status" value="1"/>
</dbReference>
<evidence type="ECO:0000256" key="1">
    <source>
        <dbReference type="ARBA" id="ARBA00006611"/>
    </source>
</evidence>
<evidence type="ECO:0000256" key="6">
    <source>
        <dbReference type="PROSITE-ProRule" id="PRU00433"/>
    </source>
</evidence>
<dbReference type="Proteomes" id="UP000438699">
    <property type="component" value="Unassembled WGS sequence"/>
</dbReference>
<dbReference type="FunFam" id="3.40.50.300:FF:000398">
    <property type="entry name" value="Type IV pilus assembly ATPase PilB"/>
    <property type="match status" value="1"/>
</dbReference>
<keyword evidence="6" id="KW-0349">Heme</keyword>
<evidence type="ECO:0000256" key="2">
    <source>
        <dbReference type="ARBA" id="ARBA00022723"/>
    </source>
</evidence>
<comment type="caution">
    <text evidence="8">The sequence shown here is derived from an EMBL/GenBank/DDBJ whole genome shotgun (WGS) entry which is preliminary data.</text>
</comment>
<dbReference type="Gene3D" id="3.30.450.90">
    <property type="match status" value="1"/>
</dbReference>
<dbReference type="CDD" id="cd01129">
    <property type="entry name" value="PulE-GspE-like"/>
    <property type="match status" value="1"/>
</dbReference>
<reference evidence="8 9" key="1">
    <citation type="journal article" date="2017" name="Int. J. Syst. Evol. Microbiol.">
        <title>Desulfovibrio senegalensis sp. nov., a mesophilic sulfate reducer isolated from marine sediment.</title>
        <authorList>
            <person name="Thioye A."/>
            <person name="Gam Z.B.A."/>
            <person name="Mbengue M."/>
            <person name="Cayol J.L."/>
            <person name="Joseph-Bartoli M."/>
            <person name="Toure-Kane C."/>
            <person name="Labat M."/>
        </authorList>
    </citation>
    <scope>NUCLEOTIDE SEQUENCE [LARGE SCALE GENOMIC DNA]</scope>
    <source>
        <strain evidence="8 9">DSM 101509</strain>
    </source>
</reference>
<dbReference type="Gene3D" id="3.40.50.300">
    <property type="entry name" value="P-loop containing nucleotide triphosphate hydrolases"/>
    <property type="match status" value="1"/>
</dbReference>
<evidence type="ECO:0000313" key="8">
    <source>
        <dbReference type="EMBL" id="KAB1442448.1"/>
    </source>
</evidence>
<evidence type="ECO:0000259" key="7">
    <source>
        <dbReference type="PROSITE" id="PS51007"/>
    </source>
</evidence>
<dbReference type="InterPro" id="IPR037257">
    <property type="entry name" value="T2SS_E_N_sf"/>
</dbReference>
<proteinExistence type="inferred from homology"/>
<accession>A0A6N6N5C0</accession>
<gene>
    <name evidence="8" type="ORF">F8A88_07075</name>
</gene>
<dbReference type="AlphaFoldDB" id="A0A6N6N5C0"/>
<dbReference type="GO" id="GO:0005524">
    <property type="term" value="F:ATP binding"/>
    <property type="evidence" value="ECO:0007669"/>
    <property type="project" value="UniProtKB-KW"/>
</dbReference>
<dbReference type="EMBL" id="WAIE01000002">
    <property type="protein sequence ID" value="KAB1442448.1"/>
    <property type="molecule type" value="Genomic_DNA"/>
</dbReference>
<evidence type="ECO:0000256" key="3">
    <source>
        <dbReference type="ARBA" id="ARBA00022741"/>
    </source>
</evidence>
<dbReference type="PANTHER" id="PTHR30258:SF1">
    <property type="entry name" value="PROTEIN TRANSPORT PROTEIN HOFB HOMOLOG"/>
    <property type="match status" value="1"/>
</dbReference>
<dbReference type="GO" id="GO:0016887">
    <property type="term" value="F:ATP hydrolysis activity"/>
    <property type="evidence" value="ECO:0007669"/>
    <property type="project" value="TreeGrafter"/>
</dbReference>
<keyword evidence="5 6" id="KW-0408">Iron</keyword>
<keyword evidence="2 6" id="KW-0479">Metal-binding</keyword>
<feature type="domain" description="Cytochrome c" evidence="7">
    <location>
        <begin position="456"/>
        <end position="545"/>
    </location>
</feature>
<dbReference type="GO" id="GO:0009055">
    <property type="term" value="F:electron transfer activity"/>
    <property type="evidence" value="ECO:0007669"/>
    <property type="project" value="InterPro"/>
</dbReference>
<dbReference type="GO" id="GO:0020037">
    <property type="term" value="F:heme binding"/>
    <property type="evidence" value="ECO:0007669"/>
    <property type="project" value="InterPro"/>
</dbReference>
<dbReference type="PANTHER" id="PTHR30258">
    <property type="entry name" value="TYPE II SECRETION SYSTEM PROTEIN GSPE-RELATED"/>
    <property type="match status" value="1"/>
</dbReference>
<evidence type="ECO:0000256" key="5">
    <source>
        <dbReference type="ARBA" id="ARBA00023004"/>
    </source>
</evidence>
<dbReference type="InterPro" id="IPR027417">
    <property type="entry name" value="P-loop_NTPase"/>
</dbReference>
<dbReference type="PROSITE" id="PS00662">
    <property type="entry name" value="T2SP_E"/>
    <property type="match status" value="1"/>
</dbReference>
<dbReference type="OrthoDB" id="9805147at2"/>
<comment type="similarity">
    <text evidence="1">Belongs to the GSP E family.</text>
</comment>
<evidence type="ECO:0000256" key="4">
    <source>
        <dbReference type="ARBA" id="ARBA00022840"/>
    </source>
</evidence>
<dbReference type="Pfam" id="PF00437">
    <property type="entry name" value="T2SSE"/>
    <property type="match status" value="1"/>
</dbReference>
<protein>
    <submittedName>
        <fullName evidence="8">Type II/IV secretion system protein</fullName>
    </submittedName>
</protein>
<dbReference type="GO" id="GO:0046872">
    <property type="term" value="F:metal ion binding"/>
    <property type="evidence" value="ECO:0007669"/>
    <property type="project" value="UniProtKB-KW"/>
</dbReference>
<dbReference type="GO" id="GO:0005886">
    <property type="term" value="C:plasma membrane"/>
    <property type="evidence" value="ECO:0007669"/>
    <property type="project" value="TreeGrafter"/>
</dbReference>
<name>A0A6N6N5C0_9BACT</name>
<sequence>MKALEAQEKSGLKLGQYLIRSGLIKESQLIDILSRQLLIDKYSPEKYPYEEGIDVLISEKLAQQQRLVPLSKRGHLLVVGMTDPMDINALDTVEIATNLEVEPVICTENDFDMLFSSIYGRGVLPSGVFDEYSEEDDSEPVITEEDQDISLDSLQEMADQAPVIRMVNSILTQGVREKASDIHISPEKDSVNVRFRVDGKLRNVPSPPKNSFLPLVSRLKIMSNMDIAVSKVPQDGRFSFNTLGREFNVRVSSLPTIYGENIVLRLLDRNAHGLTLDELGLSDIDLEKVKQAINQPYGMILSAGPTGSGKSTTLYSILRNIRQDDINIITLEDPVEYRLDRVRQVQLNTRAGMTFASGLRSILRQDPDVVLVGEIRDSETAHIAVQAALTGHRVLSTLHTNDAAGAVTRLVEMGLEPFLVSSVLLVAISQRLVRRNCPHCLEEYEPHPALVKSFGLDNLKEKVVFKRGAGCRQCHQTGFAGRVALFEILLVDENIQDMILKGATSVEITRAAVKAKLMRTLKNDAARKAVAGITTLEEVATAIML</sequence>
<dbReference type="Gene3D" id="3.30.300.160">
    <property type="entry name" value="Type II secretion system, protein E, N-terminal domain"/>
    <property type="match status" value="1"/>
</dbReference>
<dbReference type="InterPro" id="IPR007831">
    <property type="entry name" value="T2SS_GspE_N"/>
</dbReference>
<dbReference type="InterPro" id="IPR001482">
    <property type="entry name" value="T2SS/T4SS_dom"/>
</dbReference>